<organism evidence="2 3">
    <name type="scientific">Devosia equisanguinis</name>
    <dbReference type="NCBI Taxonomy" id="2490941"/>
    <lineage>
        <taxon>Bacteria</taxon>
        <taxon>Pseudomonadati</taxon>
        <taxon>Pseudomonadota</taxon>
        <taxon>Alphaproteobacteria</taxon>
        <taxon>Hyphomicrobiales</taxon>
        <taxon>Devosiaceae</taxon>
        <taxon>Devosia</taxon>
    </lineage>
</organism>
<protein>
    <recommendedName>
        <fullName evidence="1">VWFA domain-containing protein</fullName>
    </recommendedName>
</protein>
<evidence type="ECO:0000259" key="1">
    <source>
        <dbReference type="PROSITE" id="PS50234"/>
    </source>
</evidence>
<gene>
    <name evidence="2" type="ORF">DEVEQU_00743</name>
</gene>
<sequence>MNFHYSIGGTSGMRGRLKTFGRAALVGAVATLATPLVAQEADNASILIYDASGSMWGQLDGGISKVEIAREVIGDFFISRDNSIPLGVIAYGHNRRGDCSDIEVIADVGVNDPAGLSSRLNRLNPRGMTPITDSLSLAASMIPPTAESADIILVTDGLETCEADPCALAAQLANEGIAIRAHVVGFGLTREEGEVMSCVADATGGLLLTPQTGQELADALRQVAQVEPVPVPEPEPAPVAEAFFDIGPSAEAGYTYSITYRGDPRPEYYAGFTLRGEGRPSTSPSFGVIGGAGALGNNPFSKTAPTEPGAYDLVMFANDSTIIARQPIDVVPPSNGFDAIGSVEPDTRFEFTWRGPNQLGERIVIARSGAAPNDYFESWGYPYTNRQAQRMGLRAPAEPGIYELRYISANGSEIFFFRQFGVGVPFEDTDGTNTAGLAAQAAAATQAAPGQDDLPMVPATFRLPPDYPQEPHEWSAIPLDPDMSPEAWAPSGKTVIGQGVFEPGRYEVTANWGPKDTFKGVVEILPGQANDFVIPVMSEEDPFVPTLDGPWQVLGVPPYQVQAGADQLLTLALEQAYPDAPIGGTWTAAEMLAGPKAAGREGSFTTANLDGGALRMTFTVGEPIPEPMTLYLTPYEIGYAGTLSSGAMGISVVMWPGGYTPPSLAEMREAVHGPAPADFVDMTSSVPAASQPGEPAAANVPVRLRTPFEIGDVGVQWSAIRMDVQEMDVSFASNDLETSFVTSLAAGGTYAVEGVNEGAGIYLADTITIDPNGRNDFEIPLAQDGDPGSAQSGLGEDVAFVCINTPAGCPVSHAASGISLTLPNDWAMGEPYFYETAGGARSDLPTASFFWESFGTINTIELNPHQWLDSNGRCAPVGASQLCYMRGQDMMLDVVFEMIRDTLVITPQGAEAAAAPSAGNGEFIGLSARATTQFDSACFIGFELDNPSRETFTAYAPVSAQSDGRQVGEVISSEEPLVMEIVTTGNYGASIGQAMLRAACERLSLDVGPVQCRMGAPPAGPLVACPMPIQVLDRNILQDIRLVSEAGTVMRAQRSADAARSGAVYPIDLGTTTPEAFQQLLDN</sequence>
<dbReference type="SMART" id="SM00327">
    <property type="entry name" value="VWA"/>
    <property type="match status" value="1"/>
</dbReference>
<dbReference type="Gene3D" id="3.40.50.410">
    <property type="entry name" value="von Willebrand factor, type A domain"/>
    <property type="match status" value="1"/>
</dbReference>
<name>A0A447I800_9HYPH</name>
<evidence type="ECO:0000313" key="3">
    <source>
        <dbReference type="Proteomes" id="UP000268844"/>
    </source>
</evidence>
<dbReference type="AlphaFoldDB" id="A0A447I800"/>
<proteinExistence type="predicted"/>
<dbReference type="InterPro" id="IPR036465">
    <property type="entry name" value="vWFA_dom_sf"/>
</dbReference>
<dbReference type="EMBL" id="UZWD01000010">
    <property type="protein sequence ID" value="VDS03617.1"/>
    <property type="molecule type" value="Genomic_DNA"/>
</dbReference>
<dbReference type="PROSITE" id="PS50234">
    <property type="entry name" value="VWFA"/>
    <property type="match status" value="1"/>
</dbReference>
<dbReference type="InterPro" id="IPR002035">
    <property type="entry name" value="VWF_A"/>
</dbReference>
<accession>A0A447I800</accession>
<evidence type="ECO:0000313" key="2">
    <source>
        <dbReference type="EMBL" id="VDS03617.1"/>
    </source>
</evidence>
<feature type="domain" description="VWFA" evidence="1">
    <location>
        <begin position="44"/>
        <end position="223"/>
    </location>
</feature>
<keyword evidence="3" id="KW-1185">Reference proteome</keyword>
<dbReference type="Proteomes" id="UP000268844">
    <property type="component" value="Unassembled WGS sequence"/>
</dbReference>
<reference evidence="2 3" key="1">
    <citation type="submission" date="2018-12" db="EMBL/GenBank/DDBJ databases">
        <authorList>
            <person name="Criscuolo A."/>
        </authorList>
    </citation>
    <scope>NUCLEOTIDE SEQUENCE [LARGE SCALE GENOMIC DNA]</scope>
    <source>
        <strain evidence="2">ACIP1116281</strain>
    </source>
</reference>
<dbReference type="SUPFAM" id="SSF53300">
    <property type="entry name" value="vWA-like"/>
    <property type="match status" value="1"/>
</dbReference>